<protein>
    <submittedName>
        <fullName evidence="1">LacI family transcriptional regulator</fullName>
    </submittedName>
</protein>
<comment type="caution">
    <text evidence="1">The sequence shown here is derived from an EMBL/GenBank/DDBJ whole genome shotgun (WGS) entry which is preliminary data.</text>
</comment>
<proteinExistence type="predicted"/>
<evidence type="ECO:0000313" key="1">
    <source>
        <dbReference type="EMBL" id="KAB2429752.1"/>
    </source>
</evidence>
<name>A0A6L3X1Z7_9ENTR</name>
<dbReference type="Proteomes" id="UP000476281">
    <property type="component" value="Unassembled WGS sequence"/>
</dbReference>
<feature type="non-terminal residue" evidence="1">
    <location>
        <position position="127"/>
    </location>
</feature>
<accession>A0A6L3X1Z7</accession>
<gene>
    <name evidence="1" type="ORF">F9C29_34445</name>
</gene>
<sequence length="127" mass="14072">RVLARKANTSEKARAKVLACARELGVMDGMAAGRLLLNSLVVFAPQRAFDERSDIFYYRVIQSVSKGLASHEVRLRYCALEENDSDAQLFLARMNEVDTQAAILLGIDDPHIHDLAVDVGKPCMLIN</sequence>
<feature type="non-terminal residue" evidence="1">
    <location>
        <position position="1"/>
    </location>
</feature>
<organism evidence="1 2">
    <name type="scientific">Enterobacter hormaechei</name>
    <dbReference type="NCBI Taxonomy" id="158836"/>
    <lineage>
        <taxon>Bacteria</taxon>
        <taxon>Pseudomonadati</taxon>
        <taxon>Pseudomonadota</taxon>
        <taxon>Gammaproteobacteria</taxon>
        <taxon>Enterobacterales</taxon>
        <taxon>Enterobacteriaceae</taxon>
        <taxon>Enterobacter</taxon>
        <taxon>Enterobacter cloacae complex</taxon>
    </lineage>
</organism>
<evidence type="ECO:0000313" key="2">
    <source>
        <dbReference type="Proteomes" id="UP000476281"/>
    </source>
</evidence>
<dbReference type="EMBL" id="WBSZ01002612">
    <property type="protein sequence ID" value="KAB2429752.1"/>
    <property type="molecule type" value="Genomic_DNA"/>
</dbReference>
<reference evidence="1 2" key="1">
    <citation type="submission" date="2019-09" db="EMBL/GenBank/DDBJ databases">
        <title>Reversal of blaTEM antimicrobial resistance by CRISPR-Cas9 in clinical E. coli and other Enterobacteriaceae strains.</title>
        <authorList>
            <person name="Tagliaferri T."/>
            <person name="Guimaraes N."/>
            <person name="Pereira M."/>
            <person name="Felicori L."/>
            <person name="Horz H.-P."/>
            <person name="Santos S."/>
            <person name="Mendes T."/>
        </authorList>
    </citation>
    <scope>NUCLEOTIDE SEQUENCE [LARGE SCALE GENOMIC DNA]</scope>
    <source>
        <strain evidence="1 2">E2_blaTEM_MG</strain>
    </source>
</reference>
<dbReference type="AlphaFoldDB" id="A0A6L3X1Z7"/>